<dbReference type="GeneID" id="76460708"/>
<dbReference type="KEGG" id="vei:Veis_2139"/>
<proteinExistence type="predicted"/>
<keyword evidence="2" id="KW-1185">Reference proteome</keyword>
<sequence>MNQEALIGAALLFLISIAVRIVPAFTRIRLSEQRSEEIKTILPIAVLINLMLYCVVSEASHHQSAALIGFGVLAVLVLLRRVNLLLMVALASAAYLFVR</sequence>
<evidence type="ECO:0000313" key="2">
    <source>
        <dbReference type="Proteomes" id="UP000000374"/>
    </source>
</evidence>
<reference evidence="2" key="1">
    <citation type="submission" date="2006-12" db="EMBL/GenBank/DDBJ databases">
        <title>Complete sequence of chromosome 1 of Verminephrobacter eiseniae EF01-2.</title>
        <authorList>
            <person name="Copeland A."/>
            <person name="Lucas S."/>
            <person name="Lapidus A."/>
            <person name="Barry K."/>
            <person name="Detter J.C."/>
            <person name="Glavina del Rio T."/>
            <person name="Dalin E."/>
            <person name="Tice H."/>
            <person name="Pitluck S."/>
            <person name="Chertkov O."/>
            <person name="Brettin T."/>
            <person name="Bruce D."/>
            <person name="Han C."/>
            <person name="Tapia R."/>
            <person name="Gilna P."/>
            <person name="Schmutz J."/>
            <person name="Larimer F."/>
            <person name="Land M."/>
            <person name="Hauser L."/>
            <person name="Kyrpides N."/>
            <person name="Kim E."/>
            <person name="Stahl D."/>
            <person name="Richardson P."/>
        </authorList>
    </citation>
    <scope>NUCLEOTIDE SEQUENCE [LARGE SCALE GENOMIC DNA]</scope>
    <source>
        <strain evidence="2">EF01-2</strain>
    </source>
</reference>
<evidence type="ECO:0008006" key="3">
    <source>
        <dbReference type="Google" id="ProtNLM"/>
    </source>
</evidence>
<dbReference type="AlphaFoldDB" id="A1WJT0"/>
<dbReference type="RefSeq" id="WP_011809893.1">
    <property type="nucleotide sequence ID" value="NC_008786.1"/>
</dbReference>
<dbReference type="EMBL" id="CP000542">
    <property type="protein sequence ID" value="ABM57887.1"/>
    <property type="molecule type" value="Genomic_DNA"/>
</dbReference>
<name>A1WJT0_VEREI</name>
<accession>A1WJT0</accession>
<protein>
    <recommendedName>
        <fullName evidence="3">Branched-chain amino acid transport</fullName>
    </recommendedName>
</protein>
<organism evidence="1 2">
    <name type="scientific">Verminephrobacter eiseniae (strain EF01-2)</name>
    <dbReference type="NCBI Taxonomy" id="391735"/>
    <lineage>
        <taxon>Bacteria</taxon>
        <taxon>Pseudomonadati</taxon>
        <taxon>Pseudomonadota</taxon>
        <taxon>Betaproteobacteria</taxon>
        <taxon>Burkholderiales</taxon>
        <taxon>Comamonadaceae</taxon>
        <taxon>Verminephrobacter</taxon>
    </lineage>
</organism>
<gene>
    <name evidence="1" type="ordered locus">Veis_2139</name>
</gene>
<dbReference type="Pfam" id="PF05437">
    <property type="entry name" value="AzlD"/>
    <property type="match status" value="1"/>
</dbReference>
<dbReference type="InterPro" id="IPR008407">
    <property type="entry name" value="Brnchd-chn_aa_trnsp_AzlD"/>
</dbReference>
<dbReference type="Proteomes" id="UP000000374">
    <property type="component" value="Chromosome"/>
</dbReference>
<dbReference type="HOGENOM" id="CLU_177479_0_0_4"/>
<dbReference type="STRING" id="391735.Veis_2139"/>
<evidence type="ECO:0000313" key="1">
    <source>
        <dbReference type="EMBL" id="ABM57887.1"/>
    </source>
</evidence>